<evidence type="ECO:0008006" key="2">
    <source>
        <dbReference type="Google" id="ProtNLM"/>
    </source>
</evidence>
<dbReference type="InterPro" id="IPR029063">
    <property type="entry name" value="SAM-dependent_MTases_sf"/>
</dbReference>
<accession>A0A0F9UGT7</accession>
<organism evidence="1">
    <name type="scientific">marine sediment metagenome</name>
    <dbReference type="NCBI Taxonomy" id="412755"/>
    <lineage>
        <taxon>unclassified sequences</taxon>
        <taxon>metagenomes</taxon>
        <taxon>ecological metagenomes</taxon>
    </lineage>
</organism>
<comment type="caution">
    <text evidence="1">The sequence shown here is derived from an EMBL/GenBank/DDBJ whole genome shotgun (WGS) entry which is preliminary data.</text>
</comment>
<dbReference type="EMBL" id="LAZR01000095">
    <property type="protein sequence ID" value="KKN92435.1"/>
    <property type="molecule type" value="Genomic_DNA"/>
</dbReference>
<sequence>MSYEEYIRDLLNRRVKSWQDRAAYINAKWGPKRLGVDNPGNRADRAFLEEYAVGLGVDICCGDFLLGDESIGVDIRRTVLGADYHYSGDDLAFSKTNELDYVLTNYIEAMPNVIKALNEWFRALRAGGTMAIVCRNADVYPGPEGALKNRHRVHTFSKVTLSHYLGRVGFEDINIKETEHQTLHVTAKKPT</sequence>
<evidence type="ECO:0000313" key="1">
    <source>
        <dbReference type="EMBL" id="KKN92435.1"/>
    </source>
</evidence>
<protein>
    <recommendedName>
        <fullName evidence="2">Methyltransferase type 11 domain-containing protein</fullName>
    </recommendedName>
</protein>
<dbReference type="Gene3D" id="3.40.50.150">
    <property type="entry name" value="Vaccinia Virus protein VP39"/>
    <property type="match status" value="1"/>
</dbReference>
<proteinExistence type="predicted"/>
<gene>
    <name evidence="1" type="ORF">LCGC14_0209260</name>
</gene>
<dbReference type="AlphaFoldDB" id="A0A0F9UGT7"/>
<dbReference type="SUPFAM" id="SSF53335">
    <property type="entry name" value="S-adenosyl-L-methionine-dependent methyltransferases"/>
    <property type="match status" value="1"/>
</dbReference>
<name>A0A0F9UGT7_9ZZZZ</name>
<reference evidence="1" key="1">
    <citation type="journal article" date="2015" name="Nature">
        <title>Complex archaea that bridge the gap between prokaryotes and eukaryotes.</title>
        <authorList>
            <person name="Spang A."/>
            <person name="Saw J.H."/>
            <person name="Jorgensen S.L."/>
            <person name="Zaremba-Niedzwiedzka K."/>
            <person name="Martijn J."/>
            <person name="Lind A.E."/>
            <person name="van Eijk R."/>
            <person name="Schleper C."/>
            <person name="Guy L."/>
            <person name="Ettema T.J."/>
        </authorList>
    </citation>
    <scope>NUCLEOTIDE SEQUENCE</scope>
</reference>